<dbReference type="Proteomes" id="UP000694890">
    <property type="component" value="Linkage group LG1"/>
</dbReference>
<evidence type="ECO:0000313" key="4">
    <source>
        <dbReference type="RefSeq" id="XP_050928370.1"/>
    </source>
</evidence>
<sequence length="1080" mass="121373">MTTDHLEESVSSLEEAKETRDRLAAERIKDTMNDITEMKLREDLFSQYCKTLQEIYRNTDGDEERAVVAVMNEFWGIWLQTKSEEIDQLKRNELQESLNADLSQAKSQSQSQTSPCSSIYHYIKFGNIALDKKQWDTSMKLFEKAMVQDESWAAIAFYSHAYCTIKQKKEDYLTKARDDLNKAQESLKYLSEECMVCLQFVKMSSAESANSNPTSLEKQLTTRCKMLGFFDKNIDEAIKKLEEIKDKDGGAIAKKSPTFSLVSGDDEELQVEAYNLFSRGLKYVFAVEEEPRFPWGALAVFFLGILQIIGGALLTVFTCGTLASVGMGLITEGISDCITGIESMVTGEFSWKSWAIGKAISIGVSLIGFGVGKLIAKGFKMSKLLIKRFGKELKSLPKFLSKQAKDGLCAVAKTNMVNVVKHTAKKVVEEVISYGFGKAEQALLTQILDGIKDEVKRGVVNDVKSNMEKEPMAELVDSIILSHVEDKQQLADLMQNEERKNRLLDIFKNLSNTAIQPFYADLGWQNKLNSSISAVINKAKSEAKGKANVILSTIQAIQVGAMAGDAISTILSLSNKFFSNLQEQMNTFKKKIHEKPEKVKQNDLSASETEMLKKFKQELADNISASLADALVEVFHQKFSGHLVSYAQSKVNGFIGNYVRSGLKSGRTEEKLRAGQNNRYIAYMPVELSSKQKLAGKHSQSQSHAEKIKNPATAGTILDARVLSETTGTKVVILTEDKHGKLTKMQELKPGTKRASQTVTLIYRPKSPQYPDGHYDVRIDNKTVTVTSQGKNCLFHALARGMKPQASEEEITLEAGRLRSAEAETLKEHPNRWEPFVRRKEWTDKIRGGDWYMAEGAGPGKPVTENKRVLKREVGKVKKYKDWLKYSKNKPKIGQFINADHQPPVNSILQARSLNQNSKLAGAMLEVATNSGSLDSNQIRDVKKYHGRELPTVYVPAEIHREFPSTKTKAFRKLLADNMSQDDVVGTFKLTVLGAMPRFKLDSTKNFNDFTNSPMSKTRLDVFEQSFEQHSKDMLQNWYNHLNSKGVMTQADLNTLTAWIDNKGYEDQNDPYRNKVSRLL</sequence>
<feature type="coiled-coil region" evidence="1">
    <location>
        <begin position="166"/>
        <end position="193"/>
    </location>
</feature>
<reference evidence="4" key="1">
    <citation type="submission" date="2025-08" db="UniProtKB">
        <authorList>
            <consortium name="RefSeq"/>
        </authorList>
    </citation>
    <scope>IDENTIFICATION</scope>
    <source>
        <tissue evidence="4">Brain</tissue>
    </source>
</reference>
<proteinExistence type="predicted"/>
<evidence type="ECO:0000313" key="3">
    <source>
        <dbReference type="Proteomes" id="UP000694890"/>
    </source>
</evidence>
<dbReference type="RefSeq" id="XP_050928370.1">
    <property type="nucleotide sequence ID" value="XM_051072413.1"/>
</dbReference>
<dbReference type="AlphaFoldDB" id="A0AAJ8B8H6"/>
<keyword evidence="1" id="KW-0175">Coiled coil</keyword>
<organism evidence="3 4">
    <name type="scientific">Lates calcarifer</name>
    <name type="common">Barramundi</name>
    <name type="synonym">Holocentrus calcarifer</name>
    <dbReference type="NCBI Taxonomy" id="8187"/>
    <lineage>
        <taxon>Eukaryota</taxon>
        <taxon>Metazoa</taxon>
        <taxon>Chordata</taxon>
        <taxon>Craniata</taxon>
        <taxon>Vertebrata</taxon>
        <taxon>Euteleostomi</taxon>
        <taxon>Actinopterygii</taxon>
        <taxon>Neopterygii</taxon>
        <taxon>Teleostei</taxon>
        <taxon>Neoteleostei</taxon>
        <taxon>Acanthomorphata</taxon>
        <taxon>Carangaria</taxon>
        <taxon>Carangaria incertae sedis</taxon>
        <taxon>Centropomidae</taxon>
        <taxon>Lates</taxon>
    </lineage>
</organism>
<name>A0AAJ8B8H6_LATCA</name>
<protein>
    <submittedName>
        <fullName evidence="4">Uncharacterized protein LOC108895197</fullName>
    </submittedName>
</protein>
<evidence type="ECO:0000256" key="2">
    <source>
        <dbReference type="SAM" id="Phobius"/>
    </source>
</evidence>
<accession>A0AAJ8B8H6</accession>
<dbReference type="GeneID" id="108895197"/>
<keyword evidence="2" id="KW-1133">Transmembrane helix</keyword>
<evidence type="ECO:0000256" key="1">
    <source>
        <dbReference type="SAM" id="Coils"/>
    </source>
</evidence>
<dbReference type="KEGG" id="lcf:108895197"/>
<gene>
    <name evidence="4" type="primary">LOC108895197</name>
</gene>
<feature type="transmembrane region" description="Helical" evidence="2">
    <location>
        <begin position="354"/>
        <end position="376"/>
    </location>
</feature>
<feature type="transmembrane region" description="Helical" evidence="2">
    <location>
        <begin position="295"/>
        <end position="317"/>
    </location>
</feature>
<keyword evidence="2" id="KW-0812">Transmembrane</keyword>
<keyword evidence="2" id="KW-0472">Membrane</keyword>